<dbReference type="PROSITE" id="PS01009">
    <property type="entry name" value="CRISP_1"/>
    <property type="match status" value="1"/>
</dbReference>
<keyword evidence="7" id="KW-1185">Reference proteome</keyword>
<dbReference type="InterPro" id="IPR034117">
    <property type="entry name" value="SCP_CRISP"/>
</dbReference>
<comment type="caution">
    <text evidence="3">Lacks conserved residue(s) required for the propagation of feature annotation.</text>
</comment>
<feature type="chain" id="PRO_5017397461" evidence="4">
    <location>
        <begin position="21"/>
        <end position="226"/>
    </location>
</feature>
<organism evidence="6 7">
    <name type="scientific">Seriola lalandi dorsalis</name>
    <dbReference type="NCBI Taxonomy" id="1841481"/>
    <lineage>
        <taxon>Eukaryota</taxon>
        <taxon>Metazoa</taxon>
        <taxon>Chordata</taxon>
        <taxon>Craniata</taxon>
        <taxon>Vertebrata</taxon>
        <taxon>Euteleostomi</taxon>
        <taxon>Actinopterygii</taxon>
        <taxon>Neopterygii</taxon>
        <taxon>Teleostei</taxon>
        <taxon>Neoteleostei</taxon>
        <taxon>Acanthomorphata</taxon>
        <taxon>Carangaria</taxon>
        <taxon>Carangiformes</taxon>
        <taxon>Carangidae</taxon>
        <taxon>Seriola</taxon>
    </lineage>
</organism>
<dbReference type="InterPro" id="IPR042076">
    <property type="entry name" value="Crisp-like_dom"/>
</dbReference>
<accession>A0A3B4W967</accession>
<name>A0A3B4W967_SERLL</name>
<feature type="signal peptide" evidence="4">
    <location>
        <begin position="1"/>
        <end position="20"/>
    </location>
</feature>
<dbReference type="SUPFAM" id="SSF55797">
    <property type="entry name" value="PR-1-like"/>
    <property type="match status" value="1"/>
</dbReference>
<dbReference type="FunFam" id="1.10.10.740:FF:000001">
    <property type="entry name" value="Cysteine-rich secretory protein 2"/>
    <property type="match status" value="1"/>
</dbReference>
<evidence type="ECO:0000256" key="4">
    <source>
        <dbReference type="SAM" id="SignalP"/>
    </source>
</evidence>
<comment type="similarity">
    <text evidence="1">Belongs to the CRISP family.</text>
</comment>
<reference evidence="6" key="2">
    <citation type="submission" date="2025-09" db="UniProtKB">
        <authorList>
            <consortium name="Ensembl"/>
        </authorList>
    </citation>
    <scope>IDENTIFICATION</scope>
</reference>
<dbReference type="Ensembl" id="ENSSLDT00000000309.1">
    <property type="protein sequence ID" value="ENSSLDP00000000271.1"/>
    <property type="gene ID" value="ENSSLDG00000000247.1"/>
</dbReference>
<evidence type="ECO:0000259" key="5">
    <source>
        <dbReference type="PROSITE" id="PS51670"/>
    </source>
</evidence>
<dbReference type="PROSITE" id="PS51670">
    <property type="entry name" value="SHKT"/>
    <property type="match status" value="1"/>
</dbReference>
<dbReference type="PRINTS" id="PR00837">
    <property type="entry name" value="V5TPXLIKE"/>
</dbReference>
<dbReference type="InterPro" id="IPR001283">
    <property type="entry name" value="CRISP-related"/>
</dbReference>
<evidence type="ECO:0000313" key="7">
    <source>
        <dbReference type="Proteomes" id="UP000261360"/>
    </source>
</evidence>
<dbReference type="GeneTree" id="ENSGT00940000162013"/>
<dbReference type="InterPro" id="IPR003582">
    <property type="entry name" value="ShKT_dom"/>
</dbReference>
<dbReference type="FunFam" id="3.40.33.10:FF:000005">
    <property type="entry name" value="Cysteine-rich secretory protein 2"/>
    <property type="match status" value="1"/>
</dbReference>
<sequence length="226" mass="25176">MICILFSLCFTCVHLGTILASSSDQSEIVNKHNALRRGVQPTASNMLKMSWNGEAAASAQRWANTCSMRHSSASSRAISSGCGENLYMSSYKNTWSNAIQSWYDEVKDWRYGVGALNGGVIGHYTQLVWYRSNQIGCAMAYCPNSAYKYFYVCHYCPPSNKILQIISMQSFIHQLILSFSISLPANPCPYADKYNNCADLKQQWGCSNKDVASWCPASCKCTSQII</sequence>
<keyword evidence="2 3" id="KW-1015">Disulfide bond</keyword>
<evidence type="ECO:0000256" key="1">
    <source>
        <dbReference type="ARBA" id="ARBA00009923"/>
    </source>
</evidence>
<dbReference type="GO" id="GO:0005576">
    <property type="term" value="C:extracellular region"/>
    <property type="evidence" value="ECO:0007669"/>
    <property type="project" value="InterPro"/>
</dbReference>
<dbReference type="AlphaFoldDB" id="A0A3B4W967"/>
<dbReference type="PANTHER" id="PTHR10334">
    <property type="entry name" value="CYSTEINE-RICH SECRETORY PROTEIN-RELATED"/>
    <property type="match status" value="1"/>
</dbReference>
<feature type="domain" description="ShKT" evidence="5">
    <location>
        <begin position="188"/>
        <end position="221"/>
    </location>
</feature>
<evidence type="ECO:0000256" key="2">
    <source>
        <dbReference type="ARBA" id="ARBA00023157"/>
    </source>
</evidence>
<dbReference type="SUPFAM" id="SSF57546">
    <property type="entry name" value="Crisp domain-like"/>
    <property type="match status" value="1"/>
</dbReference>
<feature type="disulfide bond" evidence="3">
    <location>
        <begin position="197"/>
        <end position="215"/>
    </location>
</feature>
<protein>
    <submittedName>
        <fullName evidence="6">Serotriflin-like</fullName>
    </submittedName>
</protein>
<dbReference type="Gene3D" id="1.10.10.740">
    <property type="entry name" value="Crisp domain"/>
    <property type="match status" value="1"/>
</dbReference>
<dbReference type="Pfam" id="PF08562">
    <property type="entry name" value="Crisp"/>
    <property type="match status" value="1"/>
</dbReference>
<proteinExistence type="inferred from homology"/>
<dbReference type="Pfam" id="PF00188">
    <property type="entry name" value="CAP"/>
    <property type="match status" value="1"/>
</dbReference>
<reference evidence="6" key="1">
    <citation type="submission" date="2025-08" db="UniProtKB">
        <authorList>
            <consortium name="Ensembl"/>
        </authorList>
    </citation>
    <scope>IDENTIFICATION</scope>
</reference>
<dbReference type="SMART" id="SM00198">
    <property type="entry name" value="SCP"/>
    <property type="match status" value="1"/>
</dbReference>
<feature type="disulfide bond" evidence="3">
    <location>
        <begin position="206"/>
        <end position="219"/>
    </location>
</feature>
<evidence type="ECO:0000313" key="6">
    <source>
        <dbReference type="Ensembl" id="ENSSLDP00000000271.1"/>
    </source>
</evidence>
<dbReference type="Proteomes" id="UP000261360">
    <property type="component" value="Unplaced"/>
</dbReference>
<evidence type="ECO:0000256" key="3">
    <source>
        <dbReference type="PROSITE-ProRule" id="PRU01005"/>
    </source>
</evidence>
<dbReference type="CDD" id="cd05383">
    <property type="entry name" value="CAP_CRISP"/>
    <property type="match status" value="1"/>
</dbReference>
<dbReference type="InterPro" id="IPR018244">
    <property type="entry name" value="Allrgn_V5/Tpx1_CS"/>
</dbReference>
<dbReference type="InterPro" id="IPR035940">
    <property type="entry name" value="CAP_sf"/>
</dbReference>
<dbReference type="InterPro" id="IPR013871">
    <property type="entry name" value="Cysteine_rich_secretory"/>
</dbReference>
<dbReference type="InterPro" id="IPR014044">
    <property type="entry name" value="CAP_dom"/>
</dbReference>
<keyword evidence="4" id="KW-0732">Signal</keyword>
<dbReference type="Gene3D" id="3.40.33.10">
    <property type="entry name" value="CAP"/>
    <property type="match status" value="1"/>
</dbReference>